<protein>
    <recommendedName>
        <fullName evidence="3">PDZ domain-containing protein</fullName>
    </recommendedName>
</protein>
<dbReference type="PANTHER" id="PTHR43343">
    <property type="entry name" value="PEPTIDASE S12"/>
    <property type="match status" value="1"/>
</dbReference>
<gene>
    <name evidence="4" type="ORF">METZ01_LOCUS4408</name>
</gene>
<dbReference type="GO" id="GO:0004252">
    <property type="term" value="F:serine-type endopeptidase activity"/>
    <property type="evidence" value="ECO:0007669"/>
    <property type="project" value="InterPro"/>
</dbReference>
<dbReference type="GO" id="GO:0006508">
    <property type="term" value="P:proteolysis"/>
    <property type="evidence" value="ECO:0007669"/>
    <property type="project" value="UniProtKB-KW"/>
</dbReference>
<dbReference type="AlphaFoldDB" id="A0A381NBX0"/>
<proteinExistence type="predicted"/>
<dbReference type="InterPro" id="IPR051201">
    <property type="entry name" value="Chloro_Bact_Ser_Proteases"/>
</dbReference>
<dbReference type="Gene3D" id="2.40.10.120">
    <property type="match status" value="1"/>
</dbReference>
<dbReference type="SMART" id="SM00228">
    <property type="entry name" value="PDZ"/>
    <property type="match status" value="1"/>
</dbReference>
<dbReference type="SUPFAM" id="SSF50156">
    <property type="entry name" value="PDZ domain-like"/>
    <property type="match status" value="1"/>
</dbReference>
<dbReference type="PROSITE" id="PS51257">
    <property type="entry name" value="PROKAR_LIPOPROTEIN"/>
    <property type="match status" value="1"/>
</dbReference>
<dbReference type="PROSITE" id="PS50106">
    <property type="entry name" value="PDZ"/>
    <property type="match status" value="1"/>
</dbReference>
<name>A0A381NBX0_9ZZZZ</name>
<dbReference type="PANTHER" id="PTHR43343:SF3">
    <property type="entry name" value="PROTEASE DO-LIKE 8, CHLOROPLASTIC"/>
    <property type="match status" value="1"/>
</dbReference>
<keyword evidence="2" id="KW-0378">Hydrolase</keyword>
<accession>A0A381NBX0</accession>
<evidence type="ECO:0000256" key="1">
    <source>
        <dbReference type="ARBA" id="ARBA00022670"/>
    </source>
</evidence>
<dbReference type="InterPro" id="IPR036034">
    <property type="entry name" value="PDZ_sf"/>
</dbReference>
<sequence>MLFRTLREIKFVVLPALTVVLLACSGSDVVVSDLEAGHTPADAVSRDGSVTPSNTDALSTPDLVELLKPSVVQIAVNFDRGRGVGTGVVLDTDGLILTNWHVVEDAKMITVAFDDGSIVEGEFFRRDPQLDLAIVRVDHAGLKPAIFGDSEELKIGEDVVAIGHALGLRGGPTVSKGVVSALDRTLVGHPRGDLTGLIQTDAAINEGNSGGPLVNMFGEVVGINTAKINIGDRIGFAINMNDAKTAAYSLIAQGPVPPPGFLGVGGIDVTRALAWAIGLPVGEGFGVTSIEPGSPAEEAGIELDDIIVQLNETVIADGEDLTEFLGEHPSGSNVKIVVVRDARLLVSLQAGLTDEPDR</sequence>
<evidence type="ECO:0000313" key="4">
    <source>
        <dbReference type="EMBL" id="SUZ51554.1"/>
    </source>
</evidence>
<dbReference type="InterPro" id="IPR001478">
    <property type="entry name" value="PDZ"/>
</dbReference>
<dbReference type="InterPro" id="IPR009003">
    <property type="entry name" value="Peptidase_S1_PA"/>
</dbReference>
<dbReference type="Pfam" id="PF13365">
    <property type="entry name" value="Trypsin_2"/>
    <property type="match status" value="1"/>
</dbReference>
<dbReference type="EMBL" id="UINC01000226">
    <property type="protein sequence ID" value="SUZ51554.1"/>
    <property type="molecule type" value="Genomic_DNA"/>
</dbReference>
<dbReference type="InterPro" id="IPR001940">
    <property type="entry name" value="Peptidase_S1C"/>
</dbReference>
<organism evidence="4">
    <name type="scientific">marine metagenome</name>
    <dbReference type="NCBI Taxonomy" id="408172"/>
    <lineage>
        <taxon>unclassified sequences</taxon>
        <taxon>metagenomes</taxon>
        <taxon>ecological metagenomes</taxon>
    </lineage>
</organism>
<dbReference type="PRINTS" id="PR00834">
    <property type="entry name" value="PROTEASES2C"/>
</dbReference>
<evidence type="ECO:0000256" key="2">
    <source>
        <dbReference type="ARBA" id="ARBA00022801"/>
    </source>
</evidence>
<evidence type="ECO:0000259" key="3">
    <source>
        <dbReference type="PROSITE" id="PS50106"/>
    </source>
</evidence>
<keyword evidence="1" id="KW-0645">Protease</keyword>
<dbReference type="Gene3D" id="2.30.42.10">
    <property type="match status" value="1"/>
</dbReference>
<reference evidence="4" key="1">
    <citation type="submission" date="2018-05" db="EMBL/GenBank/DDBJ databases">
        <authorList>
            <person name="Lanie J.A."/>
            <person name="Ng W.-L."/>
            <person name="Kazmierczak K.M."/>
            <person name="Andrzejewski T.M."/>
            <person name="Davidsen T.M."/>
            <person name="Wayne K.J."/>
            <person name="Tettelin H."/>
            <person name="Glass J.I."/>
            <person name="Rusch D."/>
            <person name="Podicherti R."/>
            <person name="Tsui H.-C.T."/>
            <person name="Winkler M.E."/>
        </authorList>
    </citation>
    <scope>NUCLEOTIDE SEQUENCE</scope>
</reference>
<feature type="domain" description="PDZ" evidence="3">
    <location>
        <begin position="266"/>
        <end position="311"/>
    </location>
</feature>
<dbReference type="Pfam" id="PF13180">
    <property type="entry name" value="PDZ_2"/>
    <property type="match status" value="1"/>
</dbReference>
<dbReference type="SUPFAM" id="SSF50494">
    <property type="entry name" value="Trypsin-like serine proteases"/>
    <property type="match status" value="1"/>
</dbReference>